<evidence type="ECO:0008006" key="4">
    <source>
        <dbReference type="Google" id="ProtNLM"/>
    </source>
</evidence>
<gene>
    <name evidence="2" type="ORF">LAZ67_16002285</name>
</gene>
<dbReference type="Proteomes" id="UP001235939">
    <property type="component" value="Chromosome 16"/>
</dbReference>
<dbReference type="EMBL" id="CP092878">
    <property type="protein sequence ID" value="UYV78652.1"/>
    <property type="molecule type" value="Genomic_DNA"/>
</dbReference>
<evidence type="ECO:0000313" key="2">
    <source>
        <dbReference type="EMBL" id="UYV78652.1"/>
    </source>
</evidence>
<dbReference type="PANTHER" id="PTHR45786">
    <property type="entry name" value="DNA BINDING PROTEIN-LIKE"/>
    <property type="match status" value="1"/>
</dbReference>
<proteinExistence type="predicted"/>
<name>A0ABY6LDZ6_9ARAC</name>
<organism evidence="2 3">
    <name type="scientific">Cordylochernes scorpioides</name>
    <dbReference type="NCBI Taxonomy" id="51811"/>
    <lineage>
        <taxon>Eukaryota</taxon>
        <taxon>Metazoa</taxon>
        <taxon>Ecdysozoa</taxon>
        <taxon>Arthropoda</taxon>
        <taxon>Chelicerata</taxon>
        <taxon>Arachnida</taxon>
        <taxon>Pseudoscorpiones</taxon>
        <taxon>Cheliferoidea</taxon>
        <taxon>Chernetidae</taxon>
        <taxon>Cordylochernes</taxon>
    </lineage>
</organism>
<reference evidence="2 3" key="1">
    <citation type="submission" date="2022-01" db="EMBL/GenBank/DDBJ databases">
        <title>A chromosomal length assembly of Cordylochernes scorpioides.</title>
        <authorList>
            <person name="Zeh D."/>
            <person name="Zeh J."/>
        </authorList>
    </citation>
    <scope>NUCLEOTIDE SEQUENCE [LARGE SCALE GENOMIC DNA]</scope>
    <source>
        <strain evidence="2">IN4F17</strain>
        <tissue evidence="2">Whole Body</tissue>
    </source>
</reference>
<dbReference type="PANTHER" id="PTHR45786:SF74">
    <property type="entry name" value="ATP-DEPENDENT DNA HELICASE"/>
    <property type="match status" value="1"/>
</dbReference>
<protein>
    <recommendedName>
        <fullName evidence="4">Helitron helicase-like domain-containing protein</fullName>
    </recommendedName>
</protein>
<keyword evidence="3" id="KW-1185">Reference proteome</keyword>
<evidence type="ECO:0000313" key="3">
    <source>
        <dbReference type="Proteomes" id="UP001235939"/>
    </source>
</evidence>
<sequence>MRPKKYNSEEERKAAAAERRQNARQQETADQRAERLQRDAEAKRLHLDSETAEQRAVRHLRYAETYRIRIDNDTAEQHAARLQRDAEAKRLKLDSETADQRAARHLRNAETYRSRIDNETAEQHAARLQRDAEAHRRFRRPTMQTNAIDLANIDEKKIIEFYCGQMNERCEFCNSLNFMGERPPDKKFTACCHKDKIDLPEQDYPEYLETLMNGVDHNSKNLMENIRSYNSSLAFASMGANIATPPGYGPYCFRIHDQIYHRTGTLHPVEEQPPKFAQLYILDTAEATRKRLSIPENHGCDENLLNKLAELLANINNFAMSYKMLRDVEKEAIQEANNNGTELPNIVMAIKNDRTQDVRRYNKPTASEVAVVFQNDDGEPPFIRDILIHLKPIENQPMLKRISILDPNLDALVYPLFYPRAEQGWTTYLKQKPGSSQRLSQMQYYSYLLSVRDKFNPLLNGEN</sequence>
<accession>A0ABY6LDZ6</accession>
<evidence type="ECO:0000256" key="1">
    <source>
        <dbReference type="SAM" id="MobiDB-lite"/>
    </source>
</evidence>
<feature type="region of interest" description="Disordered" evidence="1">
    <location>
        <begin position="1"/>
        <end position="36"/>
    </location>
</feature>